<reference evidence="3" key="1">
    <citation type="submission" date="2017-06" db="EMBL/GenBank/DDBJ databases">
        <authorList>
            <person name="Varghese N."/>
            <person name="Submissions S."/>
        </authorList>
    </citation>
    <scope>NUCLEOTIDE SEQUENCE [LARGE SCALE GENOMIC DNA]</scope>
    <source>
        <strain evidence="3">LNB2</strain>
    </source>
</reference>
<dbReference type="Proteomes" id="UP000198281">
    <property type="component" value="Unassembled WGS sequence"/>
</dbReference>
<dbReference type="OrthoDB" id="7595450at2"/>
<sequence length="105" mass="11174">MAIQGDFTRRIRMASPWRRQRMCLLVSDAPSPAALRDISAAGAFVETLARPALGTAVELRHPEAGAIRAHVAGVTGDGVALRFDRDGRAVAFALTAIGSDMCRRG</sequence>
<evidence type="ECO:0000313" key="3">
    <source>
        <dbReference type="Proteomes" id="UP000198281"/>
    </source>
</evidence>
<dbReference type="EMBL" id="FZOS01000006">
    <property type="protein sequence ID" value="SNS43920.1"/>
    <property type="molecule type" value="Genomic_DNA"/>
</dbReference>
<dbReference type="SUPFAM" id="SSF141371">
    <property type="entry name" value="PilZ domain-like"/>
    <property type="match status" value="1"/>
</dbReference>
<dbReference type="Pfam" id="PF07238">
    <property type="entry name" value="PilZ"/>
    <property type="match status" value="1"/>
</dbReference>
<dbReference type="InterPro" id="IPR009875">
    <property type="entry name" value="PilZ_domain"/>
</dbReference>
<dbReference type="GO" id="GO:0035438">
    <property type="term" value="F:cyclic-di-GMP binding"/>
    <property type="evidence" value="ECO:0007669"/>
    <property type="project" value="InterPro"/>
</dbReference>
<feature type="domain" description="PilZ" evidence="1">
    <location>
        <begin position="26"/>
        <end position="85"/>
    </location>
</feature>
<dbReference type="RefSeq" id="WP_089219071.1">
    <property type="nucleotide sequence ID" value="NZ_FZOS01000006.1"/>
</dbReference>
<protein>
    <recommendedName>
        <fullName evidence="1">PilZ domain-containing protein</fullName>
    </recommendedName>
</protein>
<proteinExistence type="predicted"/>
<organism evidence="2 3">
    <name type="scientific">Edaphosphingomonas laterariae</name>
    <dbReference type="NCBI Taxonomy" id="861865"/>
    <lineage>
        <taxon>Bacteria</taxon>
        <taxon>Pseudomonadati</taxon>
        <taxon>Pseudomonadota</taxon>
        <taxon>Alphaproteobacteria</taxon>
        <taxon>Sphingomonadales</taxon>
        <taxon>Rhizorhabdaceae</taxon>
        <taxon>Edaphosphingomonas</taxon>
    </lineage>
</organism>
<accession>A0A239EGP1</accession>
<evidence type="ECO:0000259" key="1">
    <source>
        <dbReference type="Pfam" id="PF07238"/>
    </source>
</evidence>
<keyword evidence="3" id="KW-1185">Reference proteome</keyword>
<evidence type="ECO:0000313" key="2">
    <source>
        <dbReference type="EMBL" id="SNS43920.1"/>
    </source>
</evidence>
<name>A0A239EGP1_9SPHN</name>
<dbReference type="AlphaFoldDB" id="A0A239EGP1"/>
<gene>
    <name evidence="2" type="ORF">SAMN06295912_106139</name>
</gene>